<comment type="caution">
    <text evidence="1">The sequence shown here is derived from an EMBL/GenBank/DDBJ whole genome shotgun (WGS) entry which is preliminary data.</text>
</comment>
<name>A0ABU2AEU2_9BURK</name>
<keyword evidence="2" id="KW-1185">Reference proteome</keyword>
<dbReference type="RefSeq" id="WP_310332741.1">
    <property type="nucleotide sequence ID" value="NZ_JAVDXV010000011.1"/>
</dbReference>
<protein>
    <recommendedName>
        <fullName evidence="3">Transglutaminase-like domain-containing protein</fullName>
    </recommendedName>
</protein>
<sequence length="763" mass="84557">MAKAAGSDPVLARISLVIPGRAIALGGEPEDVPACRLDTEAMRWTYVLRARERWLGSSDASNSREEQATRTLKGFGLKDADLEALARAPRIVVRMPYTSEHEGWQGRVFPWEYLLAKATRRYRKVDNHHFTVMREVVTGAPPRWKKPRKRSLLYVQSAPGGLRQAWDFSAEIKRLKQALGNIQLIELKDPSWQQLHDVVKQRKPDLIHLSGFDNLAGLKALRDLVPDHETVEAEIGPMRLDDLLAKESSVPDGMLLAGEAAGAAVVGAQRLAEALSAGGEHCAYFVSVSLDNSAARTAALIVAERAALSAVGFQDAIENQLADFFFELVYSQLDQRVWNLPLAFEGAWLRARKEPNATRATGVTLWMGAPLNEAAFSDREPKAAELRDAGTPPRVQTVPEAELNYSVLHNNGRLFRQIVVERGSAAPDDWLSVDVELQLGAEQARYSKRFVADETRFDLSSEVHVPLTAALMRSLQEAVNSTLMVQLSHNDQVLTRNSHRLRLLPVDQWRDNDKDGQWLPSFVLPRDPAVVSAVELAQRYVRVLRDNPAAGFEGYQAAPGTDEEQLREVDLQVQAIWAALLHEWRLGYINPPPSYSSKLDSQRLRTPTTILGGRAGTCIDLALLFAACLELIDVYPVIFLLNGHALPGYWRHNSFQADYLAVSSDGAQGAMAGAADRNSSASLQRHAWQAIGNAPYREVRQLIRARRLVPIETVRLTEHCGFVEAVEAGIDALSEADDFHSVLDIVTARMNGITPLPIVEERP</sequence>
<accession>A0ABU2AEU2</accession>
<evidence type="ECO:0000313" key="1">
    <source>
        <dbReference type="EMBL" id="MDR7335737.1"/>
    </source>
</evidence>
<dbReference type="Proteomes" id="UP001180825">
    <property type="component" value="Unassembled WGS sequence"/>
</dbReference>
<proteinExistence type="predicted"/>
<evidence type="ECO:0000313" key="2">
    <source>
        <dbReference type="Proteomes" id="UP001180825"/>
    </source>
</evidence>
<reference evidence="1 2" key="1">
    <citation type="submission" date="2023-07" db="EMBL/GenBank/DDBJ databases">
        <title>Sorghum-associated microbial communities from plants grown in Nebraska, USA.</title>
        <authorList>
            <person name="Schachtman D."/>
        </authorList>
    </citation>
    <scope>NUCLEOTIDE SEQUENCE [LARGE SCALE GENOMIC DNA]</scope>
    <source>
        <strain evidence="1 2">BE316</strain>
    </source>
</reference>
<organism evidence="1 2">
    <name type="scientific">Roseateles asaccharophilus</name>
    <dbReference type="NCBI Taxonomy" id="582607"/>
    <lineage>
        <taxon>Bacteria</taxon>
        <taxon>Pseudomonadati</taxon>
        <taxon>Pseudomonadota</taxon>
        <taxon>Betaproteobacteria</taxon>
        <taxon>Burkholderiales</taxon>
        <taxon>Sphaerotilaceae</taxon>
        <taxon>Roseateles</taxon>
    </lineage>
</organism>
<dbReference type="EMBL" id="JAVDXV010000011">
    <property type="protein sequence ID" value="MDR7335737.1"/>
    <property type="molecule type" value="Genomic_DNA"/>
</dbReference>
<evidence type="ECO:0008006" key="3">
    <source>
        <dbReference type="Google" id="ProtNLM"/>
    </source>
</evidence>
<gene>
    <name evidence="1" type="ORF">J2X21_004904</name>
</gene>